<feature type="region of interest" description="Disordered" evidence="1">
    <location>
        <begin position="52"/>
        <end position="71"/>
    </location>
</feature>
<sequence>MIKDKIQRRKKSILDCNSKGIQQGKFFKGDCTECGNFSICKKIMKILNREVKSNEDSIKPKNNKEIEGVRR</sequence>
<evidence type="ECO:0000313" key="2">
    <source>
        <dbReference type="EMBL" id="GAH62545.1"/>
    </source>
</evidence>
<comment type="caution">
    <text evidence="2">The sequence shown here is derived from an EMBL/GenBank/DDBJ whole genome shotgun (WGS) entry which is preliminary data.</text>
</comment>
<protein>
    <submittedName>
        <fullName evidence="2">Uncharacterized protein</fullName>
    </submittedName>
</protein>
<organism evidence="2">
    <name type="scientific">marine sediment metagenome</name>
    <dbReference type="NCBI Taxonomy" id="412755"/>
    <lineage>
        <taxon>unclassified sequences</taxon>
        <taxon>metagenomes</taxon>
        <taxon>ecological metagenomes</taxon>
    </lineage>
</organism>
<evidence type="ECO:0000256" key="1">
    <source>
        <dbReference type="SAM" id="MobiDB-lite"/>
    </source>
</evidence>
<reference evidence="2" key="1">
    <citation type="journal article" date="2014" name="Front. Microbiol.">
        <title>High frequency of phylogenetically diverse reductive dehalogenase-homologous genes in deep subseafloor sedimentary metagenomes.</title>
        <authorList>
            <person name="Kawai M."/>
            <person name="Futagami T."/>
            <person name="Toyoda A."/>
            <person name="Takaki Y."/>
            <person name="Nishi S."/>
            <person name="Hori S."/>
            <person name="Arai W."/>
            <person name="Tsubouchi T."/>
            <person name="Morono Y."/>
            <person name="Uchiyama I."/>
            <person name="Ito T."/>
            <person name="Fujiyama A."/>
            <person name="Inagaki F."/>
            <person name="Takami H."/>
        </authorList>
    </citation>
    <scope>NUCLEOTIDE SEQUENCE</scope>
    <source>
        <strain evidence="2">Expedition CK06-06</strain>
    </source>
</reference>
<dbReference type="AlphaFoldDB" id="X1HZR9"/>
<accession>X1HZR9</accession>
<dbReference type="EMBL" id="BARU01034271">
    <property type="protein sequence ID" value="GAH62545.1"/>
    <property type="molecule type" value="Genomic_DNA"/>
</dbReference>
<gene>
    <name evidence="2" type="ORF">S03H2_53820</name>
</gene>
<name>X1HZR9_9ZZZZ</name>
<proteinExistence type="predicted"/>